<name>A0A2H3JF80_WOLCO</name>
<evidence type="ECO:0000256" key="1">
    <source>
        <dbReference type="SAM" id="MobiDB-lite"/>
    </source>
</evidence>
<evidence type="ECO:0000313" key="3">
    <source>
        <dbReference type="EMBL" id="PCH36348.1"/>
    </source>
</evidence>
<dbReference type="InterPro" id="IPR012912">
    <property type="entry name" value="Plasmid_pRiA4b_Orf3-like"/>
</dbReference>
<dbReference type="Gene3D" id="3.10.290.30">
    <property type="entry name" value="MM3350-like"/>
    <property type="match status" value="1"/>
</dbReference>
<proteinExistence type="predicted"/>
<feature type="region of interest" description="Disordered" evidence="1">
    <location>
        <begin position="331"/>
        <end position="363"/>
    </location>
</feature>
<evidence type="ECO:0000313" key="4">
    <source>
        <dbReference type="Proteomes" id="UP000218811"/>
    </source>
</evidence>
<feature type="domain" description="Plasmid pRiA4b Orf3-like" evidence="2">
    <location>
        <begin position="166"/>
        <end position="285"/>
    </location>
</feature>
<dbReference type="OMA" id="VRHTRAN"/>
<dbReference type="SUPFAM" id="SSF159941">
    <property type="entry name" value="MM3350-like"/>
    <property type="match status" value="1"/>
</dbReference>
<protein>
    <recommendedName>
        <fullName evidence="2">Plasmid pRiA4b Orf3-like domain-containing protein</fullName>
    </recommendedName>
</protein>
<dbReference type="Pfam" id="PF07929">
    <property type="entry name" value="PRiA4_ORF3"/>
    <property type="match status" value="1"/>
</dbReference>
<dbReference type="OrthoDB" id="432970at2759"/>
<reference evidence="3 4" key="1">
    <citation type="journal article" date="2012" name="Science">
        <title>The Paleozoic origin of enzymatic lignin decomposition reconstructed from 31 fungal genomes.</title>
        <authorList>
            <person name="Floudas D."/>
            <person name="Binder M."/>
            <person name="Riley R."/>
            <person name="Barry K."/>
            <person name="Blanchette R.A."/>
            <person name="Henrissat B."/>
            <person name="Martinez A.T."/>
            <person name="Otillar R."/>
            <person name="Spatafora J.W."/>
            <person name="Yadav J.S."/>
            <person name="Aerts A."/>
            <person name="Benoit I."/>
            <person name="Boyd A."/>
            <person name="Carlson A."/>
            <person name="Copeland A."/>
            <person name="Coutinho P.M."/>
            <person name="de Vries R.P."/>
            <person name="Ferreira P."/>
            <person name="Findley K."/>
            <person name="Foster B."/>
            <person name="Gaskell J."/>
            <person name="Glotzer D."/>
            <person name="Gorecki P."/>
            <person name="Heitman J."/>
            <person name="Hesse C."/>
            <person name="Hori C."/>
            <person name="Igarashi K."/>
            <person name="Jurgens J.A."/>
            <person name="Kallen N."/>
            <person name="Kersten P."/>
            <person name="Kohler A."/>
            <person name="Kuees U."/>
            <person name="Kumar T.K.A."/>
            <person name="Kuo A."/>
            <person name="LaButti K."/>
            <person name="Larrondo L.F."/>
            <person name="Lindquist E."/>
            <person name="Ling A."/>
            <person name="Lombard V."/>
            <person name="Lucas S."/>
            <person name="Lundell T."/>
            <person name="Martin R."/>
            <person name="McLaughlin D.J."/>
            <person name="Morgenstern I."/>
            <person name="Morin E."/>
            <person name="Murat C."/>
            <person name="Nagy L.G."/>
            <person name="Nolan M."/>
            <person name="Ohm R.A."/>
            <person name="Patyshakuliyeva A."/>
            <person name="Rokas A."/>
            <person name="Ruiz-Duenas F.J."/>
            <person name="Sabat G."/>
            <person name="Salamov A."/>
            <person name="Samejima M."/>
            <person name="Schmutz J."/>
            <person name="Slot J.C."/>
            <person name="St John F."/>
            <person name="Stenlid J."/>
            <person name="Sun H."/>
            <person name="Sun S."/>
            <person name="Syed K."/>
            <person name="Tsang A."/>
            <person name="Wiebenga A."/>
            <person name="Young D."/>
            <person name="Pisabarro A."/>
            <person name="Eastwood D.C."/>
            <person name="Martin F."/>
            <person name="Cullen D."/>
            <person name="Grigoriev I.V."/>
            <person name="Hibbett D.S."/>
        </authorList>
    </citation>
    <scope>NUCLEOTIDE SEQUENCE [LARGE SCALE GENOMIC DNA]</scope>
    <source>
        <strain evidence="3 4">MD-104</strain>
    </source>
</reference>
<dbReference type="EMBL" id="KB467876">
    <property type="protein sequence ID" value="PCH36348.1"/>
    <property type="molecule type" value="Genomic_DNA"/>
</dbReference>
<keyword evidence="4" id="KW-1185">Reference proteome</keyword>
<evidence type="ECO:0000259" key="2">
    <source>
        <dbReference type="Pfam" id="PF07929"/>
    </source>
</evidence>
<gene>
    <name evidence="3" type="ORF">WOLCODRAFT_20487</name>
</gene>
<dbReference type="InterPro" id="IPR024047">
    <property type="entry name" value="MM3350-like_sf"/>
</dbReference>
<sequence length="466" mass="51626">MNLSEMYRMMGGDVPPLSPKGGIPKYVKFVPGDIDTGLPPAFFTGTPDIQAATGTKGVDPCLGNLWEHNLSEYDGVAAMFRQMTYQFQYVGRDDPETQWLKAIMERKRKELDGMDRNGRDKHDVILNVKISFRVSVGLKLSVFQDKVLTPIMGWGGPYSAQRVHAAHVGYDYLADDRYMLAHLFDKEGDQIGYLYDFGDKWHHEITVENIFPREQSHGRVEVLEGKGMCPGENMKGSFAYNESLQKYDKMSPAAQAEWKREVLATPNYDTFGKPPSLFDPDAFDLPAASARLAEALSSPNSVRWGAKKYYMPMIPLGDPARAVLKARDLGKGQKYEHTHDGDPTGGFREETTGERKDRRGQTACAQCGNPDASSLKVCSGCRQVMYVPAFYVASAAGWAHGSADVNPLQALLAGASKDPLEGCTQAPVQSQVPPKMIATWKQMPEGRAFQIVVLRFLVFISSSSSR</sequence>
<dbReference type="AlphaFoldDB" id="A0A2H3JF80"/>
<dbReference type="Proteomes" id="UP000218811">
    <property type="component" value="Unassembled WGS sequence"/>
</dbReference>
<accession>A0A2H3JF80</accession>
<organism evidence="3 4">
    <name type="scientific">Wolfiporia cocos (strain MD-104)</name>
    <name type="common">Brown rot fungus</name>
    <dbReference type="NCBI Taxonomy" id="742152"/>
    <lineage>
        <taxon>Eukaryota</taxon>
        <taxon>Fungi</taxon>
        <taxon>Dikarya</taxon>
        <taxon>Basidiomycota</taxon>
        <taxon>Agaricomycotina</taxon>
        <taxon>Agaricomycetes</taxon>
        <taxon>Polyporales</taxon>
        <taxon>Phaeolaceae</taxon>
        <taxon>Wolfiporia</taxon>
    </lineage>
</organism>
<feature type="compositionally biased region" description="Basic and acidic residues" evidence="1">
    <location>
        <begin position="331"/>
        <end position="360"/>
    </location>
</feature>